<dbReference type="Pfam" id="PF00092">
    <property type="entry name" value="VWA"/>
    <property type="match status" value="1"/>
</dbReference>
<evidence type="ECO:0000259" key="1">
    <source>
        <dbReference type="PROSITE" id="PS50234"/>
    </source>
</evidence>
<dbReference type="EMBL" id="MN740472">
    <property type="protein sequence ID" value="QHU28502.1"/>
    <property type="molecule type" value="Genomic_DNA"/>
</dbReference>
<organism evidence="2">
    <name type="scientific">viral metagenome</name>
    <dbReference type="NCBI Taxonomy" id="1070528"/>
    <lineage>
        <taxon>unclassified sequences</taxon>
        <taxon>metagenomes</taxon>
        <taxon>organismal metagenomes</taxon>
    </lineage>
</organism>
<feature type="domain" description="VWFA" evidence="1">
    <location>
        <begin position="37"/>
        <end position="214"/>
    </location>
</feature>
<evidence type="ECO:0000313" key="2">
    <source>
        <dbReference type="EMBL" id="QHU28502.1"/>
    </source>
</evidence>
<dbReference type="AlphaFoldDB" id="A0A6C0LH90"/>
<protein>
    <recommendedName>
        <fullName evidence="1">VWFA domain-containing protein</fullName>
    </recommendedName>
</protein>
<dbReference type="InterPro" id="IPR002035">
    <property type="entry name" value="VWF_A"/>
</dbReference>
<sequence length="457" mass="52385">MHSASITTTEIWDPAQGHFATLFLEVQDTPPNTVEQLIVFSIDMSGSMSNLCSDKKTKMQHIIQTTKNIVDVFSKHTNIFIEIYGFDDRMETIVEKTKCTPDTKDAIYAMLDEKLIPRNTTNMSIALYNAKQRLLYATEKRTHIFMTDGHITSGESDAQRLALSIDPSYQTILIGFGEDHDAALLNSLSKSGKYYYINEIESAGLAYGEITHSILYKAAEKVTIHAEHGEIYDFQSNTWTKTLCIPYLLGEAKKQYYMRTYNPDLLEAELRGIDLDNKFVYEYIYTIPELIPPVPTDLTRHMYRLRTLQILYEANEEMKNTEKMKNTENPNPNPNPNPNKICEKMDDFLTNMRAYIDANQLQTDEFMWSLCDDIASCITAIKTSQIKYAIAYSEGRATSNGTQSAYQPLIRYNHENLHDDNTLRIPSLNRSNTSARQMRIIREVSQIQDDEEEIALA</sequence>
<dbReference type="Gene3D" id="3.40.50.410">
    <property type="entry name" value="von Willebrand factor, type A domain"/>
    <property type="match status" value="1"/>
</dbReference>
<reference evidence="2" key="1">
    <citation type="journal article" date="2020" name="Nature">
        <title>Giant virus diversity and host interactions through global metagenomics.</title>
        <authorList>
            <person name="Schulz F."/>
            <person name="Roux S."/>
            <person name="Paez-Espino D."/>
            <person name="Jungbluth S."/>
            <person name="Walsh D.A."/>
            <person name="Denef V.J."/>
            <person name="McMahon K.D."/>
            <person name="Konstantinidis K.T."/>
            <person name="Eloe-Fadrosh E.A."/>
            <person name="Kyrpides N.C."/>
            <person name="Woyke T."/>
        </authorList>
    </citation>
    <scope>NUCLEOTIDE SEQUENCE</scope>
    <source>
        <strain evidence="2">GVMAG-M-3300027770-73</strain>
    </source>
</reference>
<dbReference type="SMART" id="SM00327">
    <property type="entry name" value="VWA"/>
    <property type="match status" value="1"/>
</dbReference>
<accession>A0A6C0LH90</accession>
<dbReference type="SUPFAM" id="SSF53300">
    <property type="entry name" value="vWA-like"/>
    <property type="match status" value="1"/>
</dbReference>
<dbReference type="PROSITE" id="PS50234">
    <property type="entry name" value="VWFA"/>
    <property type="match status" value="1"/>
</dbReference>
<name>A0A6C0LH90_9ZZZZ</name>
<proteinExistence type="predicted"/>
<dbReference type="InterPro" id="IPR036465">
    <property type="entry name" value="vWFA_dom_sf"/>
</dbReference>